<evidence type="ECO:0000256" key="2">
    <source>
        <dbReference type="ARBA" id="ARBA00022723"/>
    </source>
</evidence>
<keyword evidence="6" id="KW-0812">Transmembrane</keyword>
<evidence type="ECO:0000256" key="6">
    <source>
        <dbReference type="SAM" id="Phobius"/>
    </source>
</evidence>
<keyword evidence="6" id="KW-1133">Transmembrane helix</keyword>
<evidence type="ECO:0000259" key="7">
    <source>
        <dbReference type="Pfam" id="PF04234"/>
    </source>
</evidence>
<dbReference type="PANTHER" id="PTHR34820">
    <property type="entry name" value="INNER MEMBRANE PROTEIN YEBZ"/>
    <property type="match status" value="1"/>
</dbReference>
<sequence length="193" mass="22183">MKKIWMIAILIFISFNSKIEVFAHSYTKESNPAEGEIVEEPLDMIDITFETEIETIGELFITDNDETYQVENITIEEDKLIAKFDKPLENGEYKATWKIVGEDGHPLEGTISFTVQVPDQSKTETSTREETENQTEDSEQEAQEPRKKEDTVPLNEQKNPNGIVNSNFQTWFLPVAALIILLMAFFIFRKGKK</sequence>
<keyword evidence="6" id="KW-0472">Membrane</keyword>
<dbReference type="RefSeq" id="WP_311072699.1">
    <property type="nucleotide sequence ID" value="NZ_CP134494.1"/>
</dbReference>
<dbReference type="EMBL" id="CP134494">
    <property type="protein sequence ID" value="WNF22588.1"/>
    <property type="molecule type" value="Genomic_DNA"/>
</dbReference>
<feature type="compositionally biased region" description="Acidic residues" evidence="5">
    <location>
        <begin position="132"/>
        <end position="142"/>
    </location>
</feature>
<feature type="compositionally biased region" description="Basic and acidic residues" evidence="5">
    <location>
        <begin position="121"/>
        <end position="131"/>
    </location>
</feature>
<proteinExistence type="predicted"/>
<dbReference type="InterPro" id="IPR014756">
    <property type="entry name" value="Ig_E-set"/>
</dbReference>
<dbReference type="InterPro" id="IPR007348">
    <property type="entry name" value="CopC_dom"/>
</dbReference>
<protein>
    <submittedName>
        <fullName evidence="8">Copper resistance protein CopC</fullName>
    </submittedName>
</protein>
<dbReference type="InterPro" id="IPR014755">
    <property type="entry name" value="Cu-Rt/internalin_Ig-like"/>
</dbReference>
<evidence type="ECO:0000256" key="3">
    <source>
        <dbReference type="ARBA" id="ARBA00022729"/>
    </source>
</evidence>
<name>A0ABY9VFA8_9BACI</name>
<feature type="region of interest" description="Disordered" evidence="5">
    <location>
        <begin position="118"/>
        <end position="160"/>
    </location>
</feature>
<evidence type="ECO:0000313" key="9">
    <source>
        <dbReference type="Proteomes" id="UP001303324"/>
    </source>
</evidence>
<dbReference type="Proteomes" id="UP001303324">
    <property type="component" value="Chromosome"/>
</dbReference>
<evidence type="ECO:0000256" key="5">
    <source>
        <dbReference type="SAM" id="MobiDB-lite"/>
    </source>
</evidence>
<dbReference type="Pfam" id="PF04234">
    <property type="entry name" value="CopC"/>
    <property type="match status" value="1"/>
</dbReference>
<feature type="transmembrane region" description="Helical" evidence="6">
    <location>
        <begin position="171"/>
        <end position="188"/>
    </location>
</feature>
<feature type="domain" description="CopC" evidence="7">
    <location>
        <begin position="24"/>
        <end position="115"/>
    </location>
</feature>
<dbReference type="PANTHER" id="PTHR34820:SF4">
    <property type="entry name" value="INNER MEMBRANE PROTEIN YEBZ"/>
    <property type="match status" value="1"/>
</dbReference>
<keyword evidence="4" id="KW-0186">Copper</keyword>
<gene>
    <name evidence="8" type="ORF">RH061_20925</name>
</gene>
<evidence type="ECO:0000313" key="8">
    <source>
        <dbReference type="EMBL" id="WNF22588.1"/>
    </source>
</evidence>
<dbReference type="Gene3D" id="2.60.40.1220">
    <property type="match status" value="1"/>
</dbReference>
<organism evidence="8 9">
    <name type="scientific">Mesobacillus jeotgali</name>
    <dbReference type="NCBI Taxonomy" id="129985"/>
    <lineage>
        <taxon>Bacteria</taxon>
        <taxon>Bacillati</taxon>
        <taxon>Bacillota</taxon>
        <taxon>Bacilli</taxon>
        <taxon>Bacillales</taxon>
        <taxon>Bacillaceae</taxon>
        <taxon>Mesobacillus</taxon>
    </lineage>
</organism>
<comment type="subcellular location">
    <subcellularLocation>
        <location evidence="1">Cell envelope</location>
    </subcellularLocation>
</comment>
<accession>A0ABY9VFA8</accession>
<keyword evidence="3" id="KW-0732">Signal</keyword>
<evidence type="ECO:0000256" key="4">
    <source>
        <dbReference type="ARBA" id="ARBA00023008"/>
    </source>
</evidence>
<reference evidence="8 9" key="1">
    <citation type="submission" date="2023-09" db="EMBL/GenBank/DDBJ databases">
        <title>Microbial mechanism of fulvic acid promoting antimony reduction mineralization in rice fields.</title>
        <authorList>
            <person name="Chen G."/>
            <person name="Lan J."/>
        </authorList>
    </citation>
    <scope>NUCLEOTIDE SEQUENCE [LARGE SCALE GENOMIC DNA]</scope>
    <source>
        <strain evidence="8 9">PS1</strain>
    </source>
</reference>
<keyword evidence="9" id="KW-1185">Reference proteome</keyword>
<dbReference type="InterPro" id="IPR032694">
    <property type="entry name" value="CopC/D"/>
</dbReference>
<evidence type="ECO:0000256" key="1">
    <source>
        <dbReference type="ARBA" id="ARBA00004196"/>
    </source>
</evidence>
<keyword evidence="2" id="KW-0479">Metal-binding</keyword>
<dbReference type="SUPFAM" id="SSF81296">
    <property type="entry name" value="E set domains"/>
    <property type="match status" value="1"/>
</dbReference>